<gene>
    <name evidence="1" type="ORF">FHS21_003979</name>
</gene>
<dbReference type="Proteomes" id="UP000554520">
    <property type="component" value="Unassembled WGS sequence"/>
</dbReference>
<accession>A0A839UC96</accession>
<dbReference type="InterPro" id="IPR025833">
    <property type="entry name" value="GDYXXLXY"/>
</dbReference>
<protein>
    <submittedName>
        <fullName evidence="1">Putative membrane-anchored protein</fullName>
    </submittedName>
</protein>
<keyword evidence="2" id="KW-1185">Reference proteome</keyword>
<dbReference type="AlphaFoldDB" id="A0A839UC96"/>
<reference evidence="1 2" key="1">
    <citation type="submission" date="2020-08" db="EMBL/GenBank/DDBJ databases">
        <title>Genomic Encyclopedia of Type Strains, Phase III (KMG-III): the genomes of soil and plant-associated and newly described type strains.</title>
        <authorList>
            <person name="Whitman W."/>
        </authorList>
    </citation>
    <scope>NUCLEOTIDE SEQUENCE [LARGE SCALE GENOMIC DNA]</scope>
    <source>
        <strain evidence="1 2">CECT 7015</strain>
    </source>
</reference>
<dbReference type="Pfam" id="PF14345">
    <property type="entry name" value="GDYXXLXY"/>
    <property type="match status" value="1"/>
</dbReference>
<proteinExistence type="predicted"/>
<name>A0A839UC96_9HYPH</name>
<evidence type="ECO:0000313" key="2">
    <source>
        <dbReference type="Proteomes" id="UP000554520"/>
    </source>
</evidence>
<sequence length="194" mass="21178">MIGSRSKINRILWLGAAVALMQSGVLYAMVQQHVSILRDGIDITLQSEPVDPHDFLRGDYVTLRYTISNIEAGKINGTIPATDGPADVYVTVKEGDGGVWTFAGASWQKREDVPSGEVQLRGRTSSFANAAAYSPLRVTYGIERYYVPEGQGRAIEAQQQERKIEAVVAVSSAGDAQIRALKDNGTVLYEEPIY</sequence>
<comment type="caution">
    <text evidence="1">The sequence shown here is derived from an EMBL/GenBank/DDBJ whole genome shotgun (WGS) entry which is preliminary data.</text>
</comment>
<organism evidence="1 2">
    <name type="scientific">Phyllobacterium trifolii</name>
    <dbReference type="NCBI Taxonomy" id="300193"/>
    <lineage>
        <taxon>Bacteria</taxon>
        <taxon>Pseudomonadati</taxon>
        <taxon>Pseudomonadota</taxon>
        <taxon>Alphaproteobacteria</taxon>
        <taxon>Hyphomicrobiales</taxon>
        <taxon>Phyllobacteriaceae</taxon>
        <taxon>Phyllobacterium</taxon>
    </lineage>
</organism>
<dbReference type="RefSeq" id="WP_112530345.1">
    <property type="nucleotide sequence ID" value="NZ_JACHXN010000013.1"/>
</dbReference>
<dbReference type="EMBL" id="JACHXN010000013">
    <property type="protein sequence ID" value="MBB3147555.1"/>
    <property type="molecule type" value="Genomic_DNA"/>
</dbReference>
<evidence type="ECO:0000313" key="1">
    <source>
        <dbReference type="EMBL" id="MBB3147555.1"/>
    </source>
</evidence>